<dbReference type="RefSeq" id="XP_003654688.1">
    <property type="nucleotide sequence ID" value="XM_003654640.1"/>
</dbReference>
<dbReference type="GeneID" id="11518854"/>
<keyword evidence="2" id="KW-1185">Reference proteome</keyword>
<accession>G2R5W5</accession>
<name>G2R5W5_THETT</name>
<dbReference type="OrthoDB" id="5424209at2759"/>
<dbReference type="EMBL" id="CP003011">
    <property type="protein sequence ID" value="AEO68352.1"/>
    <property type="molecule type" value="Genomic_DNA"/>
</dbReference>
<protein>
    <submittedName>
        <fullName evidence="1">Uncharacterized protein</fullName>
    </submittedName>
</protein>
<reference evidence="1 2" key="1">
    <citation type="journal article" date="2011" name="Nat. Biotechnol.">
        <title>Comparative genomic analysis of the thermophilic biomass-degrading fungi Myceliophthora thermophila and Thielavia terrestris.</title>
        <authorList>
            <person name="Berka R.M."/>
            <person name="Grigoriev I.V."/>
            <person name="Otillar R."/>
            <person name="Salamov A."/>
            <person name="Grimwood J."/>
            <person name="Reid I."/>
            <person name="Ishmael N."/>
            <person name="John T."/>
            <person name="Darmond C."/>
            <person name="Moisan M.-C."/>
            <person name="Henrissat B."/>
            <person name="Coutinho P.M."/>
            <person name="Lombard V."/>
            <person name="Natvig D.O."/>
            <person name="Lindquist E."/>
            <person name="Schmutz J."/>
            <person name="Lucas S."/>
            <person name="Harris P."/>
            <person name="Powlowski J."/>
            <person name="Bellemare A."/>
            <person name="Taylor D."/>
            <person name="Butler G."/>
            <person name="de Vries R.P."/>
            <person name="Allijn I.E."/>
            <person name="van den Brink J."/>
            <person name="Ushinsky S."/>
            <person name="Storms R."/>
            <person name="Powell A.J."/>
            <person name="Paulsen I.T."/>
            <person name="Elbourne L.D.H."/>
            <person name="Baker S.E."/>
            <person name="Magnuson J."/>
            <person name="LaBoissiere S."/>
            <person name="Clutterbuck A.J."/>
            <person name="Martinez D."/>
            <person name="Wogulis M."/>
            <person name="de Leon A.L."/>
            <person name="Rey M.W."/>
            <person name="Tsang A."/>
        </authorList>
    </citation>
    <scope>NUCLEOTIDE SEQUENCE [LARGE SCALE GENOMIC DNA]</scope>
    <source>
        <strain evidence="2">ATCC 38088 / NRRL 8126</strain>
    </source>
</reference>
<dbReference type="KEGG" id="ttt:THITE_2130103"/>
<gene>
    <name evidence="1" type="ORF">THITE_2130103</name>
</gene>
<evidence type="ECO:0000313" key="1">
    <source>
        <dbReference type="EMBL" id="AEO68352.1"/>
    </source>
</evidence>
<evidence type="ECO:0000313" key="2">
    <source>
        <dbReference type="Proteomes" id="UP000008181"/>
    </source>
</evidence>
<organism evidence="1 2">
    <name type="scientific">Thermothielavioides terrestris (strain ATCC 38088 / NRRL 8126)</name>
    <name type="common">Thielavia terrestris</name>
    <dbReference type="NCBI Taxonomy" id="578455"/>
    <lineage>
        <taxon>Eukaryota</taxon>
        <taxon>Fungi</taxon>
        <taxon>Dikarya</taxon>
        <taxon>Ascomycota</taxon>
        <taxon>Pezizomycotina</taxon>
        <taxon>Sordariomycetes</taxon>
        <taxon>Sordariomycetidae</taxon>
        <taxon>Sordariales</taxon>
        <taxon>Chaetomiaceae</taxon>
        <taxon>Thermothielavioides</taxon>
        <taxon>Thermothielavioides terrestris</taxon>
    </lineage>
</organism>
<dbReference type="HOGENOM" id="CLU_1246112_0_0_1"/>
<sequence length="222" mass="24926">MGHHIGSAPNPPSEEEREFYYLGLDYDARLLARTSSLSLPWSFRHWPWDEQNWQPQGKRFFHLGGHPIAAAWPAALKAAVVAVLNERNFSPTFVEPVRIGFASSPGPAGRRRRGDAFAPPSPTSSAVVLLVGVAPLSLSWREGMDMARCCRRVLERAGIGDVEVEVQETNAKFPVGVPSRPRVRRRASGQPKQDGRFLYFYLPANSGRRLFRRRRSRHQSGV</sequence>
<dbReference type="AlphaFoldDB" id="G2R5W5"/>
<proteinExistence type="predicted"/>
<dbReference type="Proteomes" id="UP000008181">
    <property type="component" value="Chromosome 3"/>
</dbReference>